<reference evidence="3" key="1">
    <citation type="journal article" date="2014" name="Front. Microbiol.">
        <title>High frequency of phylogenetically diverse reductive dehalogenase-homologous genes in deep subseafloor sedimentary metagenomes.</title>
        <authorList>
            <person name="Kawai M."/>
            <person name="Futagami T."/>
            <person name="Toyoda A."/>
            <person name="Takaki Y."/>
            <person name="Nishi S."/>
            <person name="Hori S."/>
            <person name="Arai W."/>
            <person name="Tsubouchi T."/>
            <person name="Morono Y."/>
            <person name="Uchiyama I."/>
            <person name="Ito T."/>
            <person name="Fujiyama A."/>
            <person name="Inagaki F."/>
            <person name="Takami H."/>
        </authorList>
    </citation>
    <scope>NUCLEOTIDE SEQUENCE</scope>
    <source>
        <strain evidence="3">Expedition CK06-06</strain>
    </source>
</reference>
<dbReference type="Gene3D" id="3.40.50.1000">
    <property type="entry name" value="HAD superfamily/HAD-like"/>
    <property type="match status" value="1"/>
</dbReference>
<dbReference type="Gene3D" id="3.40.1110.10">
    <property type="entry name" value="Calcium-transporting ATPase, cytoplasmic domain N"/>
    <property type="match status" value="1"/>
</dbReference>
<dbReference type="SUPFAM" id="SSF56784">
    <property type="entry name" value="HAD-like"/>
    <property type="match status" value="1"/>
</dbReference>
<evidence type="ECO:0000256" key="2">
    <source>
        <dbReference type="ARBA" id="ARBA00022475"/>
    </source>
</evidence>
<dbReference type="GO" id="GO:0019829">
    <property type="term" value="F:ATPase-coupled monoatomic cation transmembrane transporter activity"/>
    <property type="evidence" value="ECO:0007669"/>
    <property type="project" value="TreeGrafter"/>
</dbReference>
<evidence type="ECO:0000313" key="3">
    <source>
        <dbReference type="EMBL" id="GAG98933.1"/>
    </source>
</evidence>
<name>X1CS63_9ZZZZ</name>
<keyword evidence="2" id="KW-1003">Cell membrane</keyword>
<feature type="non-terminal residue" evidence="3">
    <location>
        <position position="269"/>
    </location>
</feature>
<dbReference type="InterPro" id="IPR036412">
    <property type="entry name" value="HAD-like_sf"/>
</dbReference>
<proteinExistence type="predicted"/>
<comment type="caution">
    <text evidence="3">The sequence shown here is derived from an EMBL/GenBank/DDBJ whole genome shotgun (WGS) entry which is preliminary data.</text>
</comment>
<dbReference type="InterPro" id="IPR050510">
    <property type="entry name" value="Cation_transp_ATPase_P-type"/>
</dbReference>
<dbReference type="GO" id="GO:0000166">
    <property type="term" value="F:nucleotide binding"/>
    <property type="evidence" value="ECO:0007669"/>
    <property type="project" value="InterPro"/>
</dbReference>
<dbReference type="InterPro" id="IPR023214">
    <property type="entry name" value="HAD_sf"/>
</dbReference>
<accession>X1CS63</accession>
<gene>
    <name evidence="3" type="ORF">S01H4_51373</name>
</gene>
<dbReference type="AlphaFoldDB" id="X1CS63"/>
<dbReference type="GO" id="GO:1902600">
    <property type="term" value="P:proton transmembrane transport"/>
    <property type="evidence" value="ECO:0007669"/>
    <property type="project" value="TreeGrafter"/>
</dbReference>
<evidence type="ECO:0000256" key="1">
    <source>
        <dbReference type="ARBA" id="ARBA00004651"/>
    </source>
</evidence>
<keyword evidence="2" id="KW-0472">Membrane</keyword>
<dbReference type="InterPro" id="IPR023299">
    <property type="entry name" value="ATPase_P-typ_cyto_dom_N"/>
</dbReference>
<dbReference type="EMBL" id="BART01029248">
    <property type="protein sequence ID" value="GAG98933.1"/>
    <property type="molecule type" value="Genomic_DNA"/>
</dbReference>
<protein>
    <recommendedName>
        <fullName evidence="4">Cation-transporting P-type ATPase C-terminal domain-containing protein</fullName>
    </recommendedName>
</protein>
<dbReference type="PANTHER" id="PTHR43294">
    <property type="entry name" value="SODIUM/POTASSIUM-TRANSPORTING ATPASE SUBUNIT ALPHA"/>
    <property type="match status" value="1"/>
</dbReference>
<feature type="non-terminal residue" evidence="3">
    <location>
        <position position="1"/>
    </location>
</feature>
<dbReference type="SUPFAM" id="SSF81660">
    <property type="entry name" value="Metal cation-transporting ATPase, ATP-binding domain N"/>
    <property type="match status" value="1"/>
</dbReference>
<dbReference type="PANTHER" id="PTHR43294:SF21">
    <property type="entry name" value="CATION TRANSPORTING ATPASE"/>
    <property type="match status" value="1"/>
</dbReference>
<comment type="subcellular location">
    <subcellularLocation>
        <location evidence="1">Cell membrane</location>
        <topology evidence="1">Multi-pass membrane protein</topology>
    </subcellularLocation>
</comment>
<sequence>GRVSVICSDKTGTISKNEMTVERFWINSIEYQVTGSGYDSDGIIMESGKEVSLKENSSFQKFVDSSVVNNNAKLVYEDVKIRLKESKEMAIRKALGSPTEASLLVLAEKAGFTPFDVKNQYIIVTEFSFSSETKMMTTICKPKIDEGTIFAFSKGAPERILDISNQIEINGVIKPLTDNIKRTLTDDINNRAHQGYRTLAVGYKQIKDNKNFKREEVENNLVFLGYVSILDPPRPGVKAAVEESESAGIKIAMITGDHPATAKTIASQC</sequence>
<evidence type="ECO:0008006" key="4">
    <source>
        <dbReference type="Google" id="ProtNLM"/>
    </source>
</evidence>
<dbReference type="GO" id="GO:0005886">
    <property type="term" value="C:plasma membrane"/>
    <property type="evidence" value="ECO:0007669"/>
    <property type="project" value="UniProtKB-SubCell"/>
</dbReference>
<dbReference type="PRINTS" id="PR00119">
    <property type="entry name" value="CATATPASE"/>
</dbReference>
<dbReference type="Pfam" id="PF13246">
    <property type="entry name" value="Cation_ATPase"/>
    <property type="match status" value="1"/>
</dbReference>
<organism evidence="3">
    <name type="scientific">marine sediment metagenome</name>
    <dbReference type="NCBI Taxonomy" id="412755"/>
    <lineage>
        <taxon>unclassified sequences</taxon>
        <taxon>metagenomes</taxon>
        <taxon>ecological metagenomes</taxon>
    </lineage>
</organism>